<sequence length="266" mass="29752">MNRKILLFLLIGLILLPAQRAAAQCKLVNNAFKDGEQITYDLYFNYGIVRARAGAGSLTTDLVNYKGSSVFNMRMLLNTSGLAGGVYTVNDTLVSYVDMDMRPLLFSKRAFEGKDYSIEVQSFNYAEEGVKVRTSRIFNGKKKFEETLTTNDCTYDYLSVLALIRNLDYSDMKPGDSKEIHFLSGREIVNMTVNYNGTAKIKANDGQTYNTVQIVLTIYDKAFKNKKEAISASLTDDSNRIPVIINTHLKIGAIRAVLKSVTGQRN</sequence>
<dbReference type="STRING" id="1642646.ING2E5A_0469"/>
<keyword evidence="1" id="KW-0732">Signal</keyword>
<proteinExistence type="predicted"/>
<evidence type="ECO:0008006" key="4">
    <source>
        <dbReference type="Google" id="ProtNLM"/>
    </source>
</evidence>
<evidence type="ECO:0000313" key="3">
    <source>
        <dbReference type="Proteomes" id="UP000178485"/>
    </source>
</evidence>
<feature type="chain" id="PRO_5009603758" description="DUF3108 domain-containing protein" evidence="1">
    <location>
        <begin position="24"/>
        <end position="266"/>
    </location>
</feature>
<dbReference type="InterPro" id="IPR021457">
    <property type="entry name" value="DUF3108"/>
</dbReference>
<dbReference type="Proteomes" id="UP000178485">
    <property type="component" value="Chromosome i"/>
</dbReference>
<dbReference type="EMBL" id="LT608328">
    <property type="protein sequence ID" value="SCM55593.1"/>
    <property type="molecule type" value="Genomic_DNA"/>
</dbReference>
<gene>
    <name evidence="2" type="ORF">ING2E5A_0469</name>
</gene>
<dbReference type="AlphaFoldDB" id="A0A1G4G445"/>
<name>A0A1G4G445_9BACT</name>
<accession>A0A1G4G445</accession>
<dbReference type="RefSeq" id="WP_071138147.1">
    <property type="nucleotide sequence ID" value="NZ_DUQN01000047.1"/>
</dbReference>
<evidence type="ECO:0000256" key="1">
    <source>
        <dbReference type="SAM" id="SignalP"/>
    </source>
</evidence>
<protein>
    <recommendedName>
        <fullName evidence="4">DUF3108 domain-containing protein</fullName>
    </recommendedName>
</protein>
<dbReference type="Pfam" id="PF11306">
    <property type="entry name" value="DUF3108"/>
    <property type="match status" value="1"/>
</dbReference>
<reference evidence="2 3" key="1">
    <citation type="submission" date="2016-08" db="EMBL/GenBank/DDBJ databases">
        <authorList>
            <person name="Seilhamer J.J."/>
        </authorList>
    </citation>
    <scope>NUCLEOTIDE SEQUENCE [LARGE SCALE GENOMIC DNA]</scope>
    <source>
        <strain evidence="2">ING2-E5A</strain>
    </source>
</reference>
<organism evidence="2 3">
    <name type="scientific">Petrimonas mucosa</name>
    <dbReference type="NCBI Taxonomy" id="1642646"/>
    <lineage>
        <taxon>Bacteria</taxon>
        <taxon>Pseudomonadati</taxon>
        <taxon>Bacteroidota</taxon>
        <taxon>Bacteroidia</taxon>
        <taxon>Bacteroidales</taxon>
        <taxon>Dysgonomonadaceae</taxon>
        <taxon>Petrimonas</taxon>
    </lineage>
</organism>
<dbReference type="KEGG" id="pmuc:ING2E5A_0469"/>
<evidence type="ECO:0000313" key="2">
    <source>
        <dbReference type="EMBL" id="SCM55593.1"/>
    </source>
</evidence>
<keyword evidence="3" id="KW-1185">Reference proteome</keyword>
<feature type="signal peptide" evidence="1">
    <location>
        <begin position="1"/>
        <end position="23"/>
    </location>
</feature>